<keyword evidence="1" id="KW-1133">Transmembrane helix</keyword>
<protein>
    <submittedName>
        <fullName evidence="2">Uncharacterized protein</fullName>
    </submittedName>
</protein>
<reference evidence="2" key="2">
    <citation type="submission" date="2021-08" db="EMBL/GenBank/DDBJ databases">
        <authorList>
            <person name="Tani A."/>
            <person name="Ola A."/>
            <person name="Ogura Y."/>
            <person name="Katsura K."/>
            <person name="Hayashi T."/>
        </authorList>
    </citation>
    <scope>NUCLEOTIDE SEQUENCE</scope>
    <source>
        <strain evidence="2">DSM 19015</strain>
    </source>
</reference>
<keyword evidence="1" id="KW-0812">Transmembrane</keyword>
<evidence type="ECO:0000256" key="1">
    <source>
        <dbReference type="SAM" id="Phobius"/>
    </source>
</evidence>
<gene>
    <name evidence="2" type="ORF">OCOJLMKI_1804</name>
</gene>
<evidence type="ECO:0000313" key="2">
    <source>
        <dbReference type="EMBL" id="GJD94601.1"/>
    </source>
</evidence>
<sequence length="61" mass="6944">MDQMIGDIILWVLSGIRIWLLFGIPFAVILGLAIWQLVKVRRSIRADRGAAVRDELSLPDR</sequence>
<proteinExistence type="predicted"/>
<keyword evidence="1" id="KW-0472">Membrane</keyword>
<accession>A0ABQ4RVI0</accession>
<organism evidence="2 3">
    <name type="scientific">Methylobacterium iners</name>
    <dbReference type="NCBI Taxonomy" id="418707"/>
    <lineage>
        <taxon>Bacteria</taxon>
        <taxon>Pseudomonadati</taxon>
        <taxon>Pseudomonadota</taxon>
        <taxon>Alphaproteobacteria</taxon>
        <taxon>Hyphomicrobiales</taxon>
        <taxon>Methylobacteriaceae</taxon>
        <taxon>Methylobacterium</taxon>
    </lineage>
</organism>
<keyword evidence="3" id="KW-1185">Reference proteome</keyword>
<feature type="transmembrane region" description="Helical" evidence="1">
    <location>
        <begin position="16"/>
        <end position="38"/>
    </location>
</feature>
<name>A0ABQ4RVI0_9HYPH</name>
<evidence type="ECO:0000313" key="3">
    <source>
        <dbReference type="Proteomes" id="UP001055125"/>
    </source>
</evidence>
<reference evidence="2" key="1">
    <citation type="journal article" date="2021" name="Front. Microbiol.">
        <title>Comprehensive Comparative Genomics and Phenotyping of Methylobacterium Species.</title>
        <authorList>
            <person name="Alessa O."/>
            <person name="Ogura Y."/>
            <person name="Fujitani Y."/>
            <person name="Takami H."/>
            <person name="Hayashi T."/>
            <person name="Sahin N."/>
            <person name="Tani A."/>
        </authorList>
    </citation>
    <scope>NUCLEOTIDE SEQUENCE</scope>
    <source>
        <strain evidence="2">DSM 19015</strain>
    </source>
</reference>
<dbReference type="RefSeq" id="WP_238243772.1">
    <property type="nucleotide sequence ID" value="NZ_BPQP01000027.1"/>
</dbReference>
<comment type="caution">
    <text evidence="2">The sequence shown here is derived from an EMBL/GenBank/DDBJ whole genome shotgun (WGS) entry which is preliminary data.</text>
</comment>
<dbReference type="EMBL" id="BPQP01000027">
    <property type="protein sequence ID" value="GJD94601.1"/>
    <property type="molecule type" value="Genomic_DNA"/>
</dbReference>
<dbReference type="Proteomes" id="UP001055125">
    <property type="component" value="Unassembled WGS sequence"/>
</dbReference>